<dbReference type="PROSITE" id="PS00086">
    <property type="entry name" value="CYTOCHROME_P450"/>
    <property type="match status" value="1"/>
</dbReference>
<evidence type="ECO:0000256" key="5">
    <source>
        <dbReference type="ARBA" id="ARBA00023004"/>
    </source>
</evidence>
<evidence type="ECO:0000256" key="6">
    <source>
        <dbReference type="ARBA" id="ARBA00023033"/>
    </source>
</evidence>
<dbReference type="GO" id="GO:0016705">
    <property type="term" value="F:oxidoreductase activity, acting on paired donors, with incorporation or reduction of molecular oxygen"/>
    <property type="evidence" value="ECO:0007669"/>
    <property type="project" value="InterPro"/>
</dbReference>
<dbReference type="SUPFAM" id="SSF48264">
    <property type="entry name" value="Cytochrome P450"/>
    <property type="match status" value="1"/>
</dbReference>
<organism evidence="9 10">
    <name type="scientific">Phytomonospora endophytica</name>
    <dbReference type="NCBI Taxonomy" id="714109"/>
    <lineage>
        <taxon>Bacteria</taxon>
        <taxon>Bacillati</taxon>
        <taxon>Actinomycetota</taxon>
        <taxon>Actinomycetes</taxon>
        <taxon>Micromonosporales</taxon>
        <taxon>Micromonosporaceae</taxon>
        <taxon>Phytomonospora</taxon>
    </lineage>
</organism>
<dbReference type="Pfam" id="PF00067">
    <property type="entry name" value="p450"/>
    <property type="match status" value="1"/>
</dbReference>
<dbReference type="InterPro" id="IPR001128">
    <property type="entry name" value="Cyt_P450"/>
</dbReference>
<dbReference type="EMBL" id="JACHGT010000010">
    <property type="protein sequence ID" value="MBB6036758.1"/>
    <property type="molecule type" value="Genomic_DNA"/>
</dbReference>
<dbReference type="InterPro" id="IPR017972">
    <property type="entry name" value="Cyt_P450_CS"/>
</dbReference>
<evidence type="ECO:0000256" key="1">
    <source>
        <dbReference type="ARBA" id="ARBA00010617"/>
    </source>
</evidence>
<dbReference type="Gene3D" id="1.10.630.10">
    <property type="entry name" value="Cytochrome P450"/>
    <property type="match status" value="1"/>
</dbReference>
<dbReference type="PANTHER" id="PTHR46696">
    <property type="entry name" value="P450, PUTATIVE (EUROFUNG)-RELATED"/>
    <property type="match status" value="1"/>
</dbReference>
<dbReference type="CDD" id="cd11029">
    <property type="entry name" value="CYP107-like"/>
    <property type="match status" value="1"/>
</dbReference>
<keyword evidence="3 7" id="KW-0479">Metal-binding</keyword>
<dbReference type="GO" id="GO:0005506">
    <property type="term" value="F:iron ion binding"/>
    <property type="evidence" value="ECO:0007669"/>
    <property type="project" value="InterPro"/>
</dbReference>
<comment type="similarity">
    <text evidence="1 7">Belongs to the cytochrome P450 family.</text>
</comment>
<evidence type="ECO:0000256" key="3">
    <source>
        <dbReference type="ARBA" id="ARBA00022723"/>
    </source>
</evidence>
<evidence type="ECO:0000313" key="10">
    <source>
        <dbReference type="Proteomes" id="UP000548476"/>
    </source>
</evidence>
<evidence type="ECO:0000256" key="7">
    <source>
        <dbReference type="RuleBase" id="RU000461"/>
    </source>
</evidence>
<keyword evidence="2 7" id="KW-0349">Heme</keyword>
<dbReference type="RefSeq" id="WP_184789600.1">
    <property type="nucleotide sequence ID" value="NZ_BONT01000058.1"/>
</dbReference>
<keyword evidence="5 7" id="KW-0408">Iron</keyword>
<reference evidence="9 10" key="1">
    <citation type="submission" date="2020-08" db="EMBL/GenBank/DDBJ databases">
        <title>Genomic Encyclopedia of Type Strains, Phase IV (KMG-IV): sequencing the most valuable type-strain genomes for metagenomic binning, comparative biology and taxonomic classification.</title>
        <authorList>
            <person name="Goeker M."/>
        </authorList>
    </citation>
    <scope>NUCLEOTIDE SEQUENCE [LARGE SCALE GENOMIC DNA]</scope>
    <source>
        <strain evidence="9 10">YIM 65646</strain>
    </source>
</reference>
<dbReference type="InterPro" id="IPR036396">
    <property type="entry name" value="Cyt_P450_sf"/>
</dbReference>
<dbReference type="GO" id="GO:0017000">
    <property type="term" value="P:antibiotic biosynthetic process"/>
    <property type="evidence" value="ECO:0007669"/>
    <property type="project" value="UniProtKB-ARBA"/>
</dbReference>
<dbReference type="Proteomes" id="UP000548476">
    <property type="component" value="Unassembled WGS sequence"/>
</dbReference>
<dbReference type="InterPro" id="IPR002397">
    <property type="entry name" value="Cyt_P450_B"/>
</dbReference>
<dbReference type="PRINTS" id="PR00359">
    <property type="entry name" value="BP450"/>
</dbReference>
<dbReference type="AlphaFoldDB" id="A0A841FSM6"/>
<name>A0A841FSM6_9ACTN</name>
<comment type="caution">
    <text evidence="9">The sequence shown here is derived from an EMBL/GenBank/DDBJ whole genome shotgun (WGS) entry which is preliminary data.</text>
</comment>
<dbReference type="FunFam" id="1.10.630.10:FF:000018">
    <property type="entry name" value="Cytochrome P450 monooxygenase"/>
    <property type="match status" value="1"/>
</dbReference>
<feature type="region of interest" description="Disordered" evidence="8">
    <location>
        <begin position="57"/>
        <end position="76"/>
    </location>
</feature>
<accession>A0A841FSM6</accession>
<evidence type="ECO:0000256" key="4">
    <source>
        <dbReference type="ARBA" id="ARBA00023002"/>
    </source>
</evidence>
<dbReference type="PANTHER" id="PTHR46696:SF1">
    <property type="entry name" value="CYTOCHROME P450 YJIB-RELATED"/>
    <property type="match status" value="1"/>
</dbReference>
<keyword evidence="10" id="KW-1185">Reference proteome</keyword>
<dbReference type="GO" id="GO:0004497">
    <property type="term" value="F:monooxygenase activity"/>
    <property type="evidence" value="ECO:0007669"/>
    <property type="project" value="UniProtKB-KW"/>
</dbReference>
<keyword evidence="6 7" id="KW-0503">Monooxygenase</keyword>
<protein>
    <submittedName>
        <fullName evidence="9">Cytochrome P450</fullName>
    </submittedName>
</protein>
<evidence type="ECO:0000256" key="2">
    <source>
        <dbReference type="ARBA" id="ARBA00022617"/>
    </source>
</evidence>
<sequence length="404" mass="44079">MNHPSTAPVLLDSTGTKLYQQTEELRGFGDATRVALPGGLTAWSVTSTAMIKSLATDPRVTRDPRRGWPGFSEETQPPWLMPWTPASMFNATGTDHGRLRKLISPAFTVRRVEAMRPAITAIVDELLDALGTTPPGTVVDLRETFSYRVPITVICDLLGVPQDQRALMAEVMEAAVNTSLSAEQAVANGYAMFKAAIDLIAYKRENPGDDMTTRLLGIHEDGDRLTEQELVAMVITTVGAGSETAVSLIDHSAVALLTHPGALAAAQDGDRWDDVLDESLRRDPPIMHIPLRYALDDIETPDGTVIAKGDLILIGFGAVGRDPSALADPDVWDLDREDKSHLAFGHGIHFCMGAPLARLEATVALRRLFERFDVELAVKPDELRRQPSFIGNDYSAVPVRLTRR</sequence>
<evidence type="ECO:0000256" key="8">
    <source>
        <dbReference type="SAM" id="MobiDB-lite"/>
    </source>
</evidence>
<keyword evidence="4 7" id="KW-0560">Oxidoreductase</keyword>
<proteinExistence type="inferred from homology"/>
<evidence type="ECO:0000313" key="9">
    <source>
        <dbReference type="EMBL" id="MBB6036758.1"/>
    </source>
</evidence>
<gene>
    <name evidence="9" type="ORF">HNR73_004631</name>
</gene>
<dbReference type="GO" id="GO:0020037">
    <property type="term" value="F:heme binding"/>
    <property type="evidence" value="ECO:0007669"/>
    <property type="project" value="InterPro"/>
</dbReference>